<accession>A0A2V5KSQ4</accession>
<name>A0A2V5KSQ4_9BACL</name>
<dbReference type="PANTHER" id="PTHR10491">
    <property type="entry name" value="DTDP-4-DEHYDRORHAMNOSE REDUCTASE"/>
    <property type="match status" value="1"/>
</dbReference>
<comment type="caution">
    <text evidence="4">The sequence shown here is derived from an EMBL/GenBank/DDBJ whole genome shotgun (WGS) entry which is preliminary data.</text>
</comment>
<dbReference type="FunFam" id="3.40.50.720:FF:000159">
    <property type="entry name" value="dTDP-4-dehydrorhamnose reductase"/>
    <property type="match status" value="1"/>
</dbReference>
<dbReference type="GO" id="GO:0019305">
    <property type="term" value="P:dTDP-rhamnose biosynthetic process"/>
    <property type="evidence" value="ECO:0007669"/>
    <property type="project" value="UniProtKB-UniPathway"/>
</dbReference>
<dbReference type="PANTHER" id="PTHR10491:SF4">
    <property type="entry name" value="METHIONINE ADENOSYLTRANSFERASE 2 SUBUNIT BETA"/>
    <property type="match status" value="1"/>
</dbReference>
<evidence type="ECO:0000256" key="1">
    <source>
        <dbReference type="ARBA" id="ARBA00010944"/>
    </source>
</evidence>
<reference evidence="4 5" key="1">
    <citation type="submission" date="2018-05" db="EMBL/GenBank/DDBJ databases">
        <title>Paenibacillus flagellatus sp. nov., isolated from selenium mineral soil.</title>
        <authorList>
            <person name="Dai X."/>
        </authorList>
    </citation>
    <scope>NUCLEOTIDE SEQUENCE [LARGE SCALE GENOMIC DNA]</scope>
    <source>
        <strain evidence="4 5">DXL2</strain>
    </source>
</reference>
<organism evidence="4 5">
    <name type="scientific">Paenibacillus flagellatus</name>
    <dbReference type="NCBI Taxonomy" id="2211139"/>
    <lineage>
        <taxon>Bacteria</taxon>
        <taxon>Bacillati</taxon>
        <taxon>Bacillota</taxon>
        <taxon>Bacilli</taxon>
        <taxon>Bacillales</taxon>
        <taxon>Paenibacillaceae</taxon>
        <taxon>Paenibacillus</taxon>
    </lineage>
</organism>
<dbReference type="EC" id="1.1.1.133" evidence="2"/>
<dbReference type="AlphaFoldDB" id="A0A2V5KSQ4"/>
<evidence type="ECO:0000313" key="5">
    <source>
        <dbReference type="Proteomes" id="UP000247476"/>
    </source>
</evidence>
<dbReference type="GO" id="GO:0005829">
    <property type="term" value="C:cytosol"/>
    <property type="evidence" value="ECO:0007669"/>
    <property type="project" value="TreeGrafter"/>
</dbReference>
<comment type="pathway">
    <text evidence="2">Carbohydrate biosynthesis; dTDP-L-rhamnose biosynthesis.</text>
</comment>
<keyword evidence="5" id="KW-1185">Reference proteome</keyword>
<evidence type="ECO:0000313" key="4">
    <source>
        <dbReference type="EMBL" id="PYI52106.1"/>
    </source>
</evidence>
<dbReference type="InterPro" id="IPR005913">
    <property type="entry name" value="dTDP_dehydrorham_reduct"/>
</dbReference>
<feature type="domain" description="RmlD-like substrate binding" evidence="3">
    <location>
        <begin position="1"/>
        <end position="278"/>
    </location>
</feature>
<protein>
    <recommendedName>
        <fullName evidence="2">dTDP-4-dehydrorhamnose reductase</fullName>
        <ecNumber evidence="2">1.1.1.133</ecNumber>
    </recommendedName>
</protein>
<dbReference type="GO" id="GO:0008831">
    <property type="term" value="F:dTDP-4-dehydrorhamnose reductase activity"/>
    <property type="evidence" value="ECO:0007669"/>
    <property type="project" value="UniProtKB-EC"/>
</dbReference>
<dbReference type="Proteomes" id="UP000247476">
    <property type="component" value="Unassembled WGS sequence"/>
</dbReference>
<evidence type="ECO:0000259" key="3">
    <source>
        <dbReference type="Pfam" id="PF04321"/>
    </source>
</evidence>
<comment type="function">
    <text evidence="2">Catalyzes the reduction of dTDP-6-deoxy-L-lyxo-4-hexulose to yield dTDP-L-rhamnose.</text>
</comment>
<keyword evidence="2" id="KW-0560">Oxidoreductase</keyword>
<dbReference type="InterPro" id="IPR029903">
    <property type="entry name" value="RmlD-like-bd"/>
</dbReference>
<sequence>MRAVITGAGGQLGHDLIRVLAPDHRLYAYTKAELDVTNMERVREAVEDARPDVIIHAGAYTNVDRAEGEAEHVFQVNAIGTRNMAVAAQASGAKLVYVSTGYVFDGRKKSPYHEFDQPSPISVYGVSKWAGEQYVQMFCDRFFIVRTSWLYGCRGNNFVSKIVALAERSDSLSIVNDQFGSPTYSLDLAEAIGRLMATDRYGIYHAANEGGCSRLDFVQFILDELGMHGIRLVPCSSEQFTAAAARPANSVFDSLALRLNGMPPLRDWRTALRLFLKHDYRRQEVIGND</sequence>
<dbReference type="NCBIfam" id="TIGR01214">
    <property type="entry name" value="rmlD"/>
    <property type="match status" value="1"/>
</dbReference>
<evidence type="ECO:0000256" key="2">
    <source>
        <dbReference type="RuleBase" id="RU364082"/>
    </source>
</evidence>
<dbReference type="Pfam" id="PF04321">
    <property type="entry name" value="RmlD_sub_bind"/>
    <property type="match status" value="1"/>
</dbReference>
<dbReference type="Gene3D" id="3.40.50.720">
    <property type="entry name" value="NAD(P)-binding Rossmann-like Domain"/>
    <property type="match status" value="1"/>
</dbReference>
<dbReference type="OrthoDB" id="9803892at2"/>
<dbReference type="Gene3D" id="3.90.25.10">
    <property type="entry name" value="UDP-galactose 4-epimerase, domain 1"/>
    <property type="match status" value="1"/>
</dbReference>
<dbReference type="EMBL" id="QJVJ01000010">
    <property type="protein sequence ID" value="PYI52106.1"/>
    <property type="molecule type" value="Genomic_DNA"/>
</dbReference>
<dbReference type="SUPFAM" id="SSF51735">
    <property type="entry name" value="NAD(P)-binding Rossmann-fold domains"/>
    <property type="match status" value="1"/>
</dbReference>
<proteinExistence type="inferred from homology"/>
<dbReference type="CDD" id="cd05254">
    <property type="entry name" value="dTDP_HR_like_SDR_e"/>
    <property type="match status" value="1"/>
</dbReference>
<dbReference type="InterPro" id="IPR036291">
    <property type="entry name" value="NAD(P)-bd_dom_sf"/>
</dbReference>
<keyword evidence="2" id="KW-0521">NADP</keyword>
<dbReference type="RefSeq" id="WP_110842176.1">
    <property type="nucleotide sequence ID" value="NZ_QJVJ01000010.1"/>
</dbReference>
<gene>
    <name evidence="4" type="primary">rfbD</name>
    <name evidence="4" type="ORF">DLM86_21730</name>
</gene>
<dbReference type="UniPathway" id="UPA00124"/>
<comment type="similarity">
    <text evidence="1 2">Belongs to the dTDP-4-dehydrorhamnose reductase family.</text>
</comment>